<keyword evidence="1" id="KW-1133">Transmembrane helix</keyword>
<comment type="caution">
    <text evidence="4">The sequence shown here is derived from an EMBL/GenBank/DDBJ whole genome shotgun (WGS) entry which is preliminary data.</text>
</comment>
<proteinExistence type="predicted"/>
<dbReference type="InterPro" id="IPR001810">
    <property type="entry name" value="F-box_dom"/>
</dbReference>
<evidence type="ECO:0008006" key="6">
    <source>
        <dbReference type="Google" id="ProtNLM"/>
    </source>
</evidence>
<dbReference type="InterPro" id="IPR050942">
    <property type="entry name" value="F-box_BR-signaling"/>
</dbReference>
<dbReference type="PANTHER" id="PTHR44259">
    <property type="entry name" value="OS07G0183000 PROTEIN-RELATED"/>
    <property type="match status" value="1"/>
</dbReference>
<evidence type="ECO:0000256" key="1">
    <source>
        <dbReference type="SAM" id="Phobius"/>
    </source>
</evidence>
<dbReference type="EMBL" id="JAUJYO010000018">
    <property type="protein sequence ID" value="KAK1289719.1"/>
    <property type="molecule type" value="Genomic_DNA"/>
</dbReference>
<dbReference type="Proteomes" id="UP001180020">
    <property type="component" value="Unassembled WGS sequence"/>
</dbReference>
<evidence type="ECO:0000259" key="3">
    <source>
        <dbReference type="Pfam" id="PF12937"/>
    </source>
</evidence>
<keyword evidence="1" id="KW-0472">Membrane</keyword>
<feature type="domain" description="F-box" evidence="3">
    <location>
        <begin position="14"/>
        <end position="49"/>
    </location>
</feature>
<dbReference type="InterPro" id="IPR036047">
    <property type="entry name" value="F-box-like_dom_sf"/>
</dbReference>
<accession>A0AAV9CM30</accession>
<evidence type="ECO:0000313" key="4">
    <source>
        <dbReference type="EMBL" id="KAK1289719.1"/>
    </source>
</evidence>
<evidence type="ECO:0000259" key="2">
    <source>
        <dbReference type="Pfam" id="PF03478"/>
    </source>
</evidence>
<dbReference type="AlphaFoldDB" id="A0AAV9CM30"/>
<reference evidence="4" key="2">
    <citation type="submission" date="2023-06" db="EMBL/GenBank/DDBJ databases">
        <authorList>
            <person name="Ma L."/>
            <person name="Liu K.-W."/>
            <person name="Li Z."/>
            <person name="Hsiao Y.-Y."/>
            <person name="Qi Y."/>
            <person name="Fu T."/>
            <person name="Tang G."/>
            <person name="Zhang D."/>
            <person name="Sun W.-H."/>
            <person name="Liu D.-K."/>
            <person name="Li Y."/>
            <person name="Chen G.-Z."/>
            <person name="Liu X.-D."/>
            <person name="Liao X.-Y."/>
            <person name="Jiang Y.-T."/>
            <person name="Yu X."/>
            <person name="Hao Y."/>
            <person name="Huang J."/>
            <person name="Zhao X.-W."/>
            <person name="Ke S."/>
            <person name="Chen Y.-Y."/>
            <person name="Wu W.-L."/>
            <person name="Hsu J.-L."/>
            <person name="Lin Y.-F."/>
            <person name="Huang M.-D."/>
            <person name="Li C.-Y."/>
            <person name="Huang L."/>
            <person name="Wang Z.-W."/>
            <person name="Zhao X."/>
            <person name="Zhong W.-Y."/>
            <person name="Peng D.-H."/>
            <person name="Ahmad S."/>
            <person name="Lan S."/>
            <person name="Zhang J.-S."/>
            <person name="Tsai W.-C."/>
            <person name="Van De Peer Y."/>
            <person name="Liu Z.-J."/>
        </authorList>
    </citation>
    <scope>NUCLEOTIDE SEQUENCE</scope>
    <source>
        <strain evidence="4">CP</strain>
        <tissue evidence="4">Leaves</tissue>
    </source>
</reference>
<feature type="transmembrane region" description="Helical" evidence="1">
    <location>
        <begin position="422"/>
        <end position="447"/>
    </location>
</feature>
<evidence type="ECO:0000313" key="5">
    <source>
        <dbReference type="Proteomes" id="UP001180020"/>
    </source>
</evidence>
<dbReference type="InterPro" id="IPR005174">
    <property type="entry name" value="KIB1-4_b-propeller"/>
</dbReference>
<keyword evidence="1" id="KW-0812">Transmembrane</keyword>
<feature type="domain" description="KIB1-4 beta-propeller" evidence="2">
    <location>
        <begin position="72"/>
        <end position="351"/>
    </location>
</feature>
<dbReference type="Gene3D" id="1.20.1280.50">
    <property type="match status" value="1"/>
</dbReference>
<organism evidence="4 5">
    <name type="scientific">Acorus calamus</name>
    <name type="common">Sweet flag</name>
    <dbReference type="NCBI Taxonomy" id="4465"/>
    <lineage>
        <taxon>Eukaryota</taxon>
        <taxon>Viridiplantae</taxon>
        <taxon>Streptophyta</taxon>
        <taxon>Embryophyta</taxon>
        <taxon>Tracheophyta</taxon>
        <taxon>Spermatophyta</taxon>
        <taxon>Magnoliopsida</taxon>
        <taxon>Liliopsida</taxon>
        <taxon>Acoraceae</taxon>
        <taxon>Acorus</taxon>
    </lineage>
</organism>
<protein>
    <recommendedName>
        <fullName evidence="6">F-box domain-containing protein</fullName>
    </recommendedName>
</protein>
<dbReference type="SUPFAM" id="SSF81383">
    <property type="entry name" value="F-box domain"/>
    <property type="match status" value="1"/>
</dbReference>
<dbReference type="Pfam" id="PF03478">
    <property type="entry name" value="Beta-prop_KIB1-4"/>
    <property type="match status" value="1"/>
</dbReference>
<reference evidence="4" key="1">
    <citation type="journal article" date="2023" name="Nat. Commun.">
        <title>Diploid and tetraploid genomes of Acorus and the evolution of monocots.</title>
        <authorList>
            <person name="Ma L."/>
            <person name="Liu K.W."/>
            <person name="Li Z."/>
            <person name="Hsiao Y.Y."/>
            <person name="Qi Y."/>
            <person name="Fu T."/>
            <person name="Tang G.D."/>
            <person name="Zhang D."/>
            <person name="Sun W.H."/>
            <person name="Liu D.K."/>
            <person name="Li Y."/>
            <person name="Chen G.Z."/>
            <person name="Liu X.D."/>
            <person name="Liao X.Y."/>
            <person name="Jiang Y.T."/>
            <person name="Yu X."/>
            <person name="Hao Y."/>
            <person name="Huang J."/>
            <person name="Zhao X.W."/>
            <person name="Ke S."/>
            <person name="Chen Y.Y."/>
            <person name="Wu W.L."/>
            <person name="Hsu J.L."/>
            <person name="Lin Y.F."/>
            <person name="Huang M.D."/>
            <person name="Li C.Y."/>
            <person name="Huang L."/>
            <person name="Wang Z.W."/>
            <person name="Zhao X."/>
            <person name="Zhong W.Y."/>
            <person name="Peng D.H."/>
            <person name="Ahmad S."/>
            <person name="Lan S."/>
            <person name="Zhang J.S."/>
            <person name="Tsai W.C."/>
            <person name="Van de Peer Y."/>
            <person name="Liu Z.J."/>
        </authorList>
    </citation>
    <scope>NUCLEOTIDE SEQUENCE</scope>
    <source>
        <strain evidence="4">CP</strain>
    </source>
</reference>
<name>A0AAV9CM30_ACOCL</name>
<keyword evidence="5" id="KW-1185">Reference proteome</keyword>
<sequence length="449" mass="52083">MTLHHQTDMALAGWSELPRELLFLIETHLMNLSDRVLFAAVCKSWRSALKESPNRSCFRREFPWLMLPGGTLYSPLEDKVRSINLPNRHHFQRFLGSSTDGWVAMVDELLNVNLFNPISGAKACLPSLTSNFLVMMSYKLCQLFSRRSWMSALDVRDIHLRKAVWSPDPNNFGSMSMVLLLKSMVAFHRPGDAQWTIMYGEFIDLIYYKEIFYLVDHKGQVFTLNINNIQEKVCERWKPWKMDLMMESNKLYLVESPSSLLLVIREMEFPGGCCPYRTTSFKVFELNEATLRWKRKVDLGDGMLFLGMNSSIHLSASDFAGCQGNNIYFTDDNMAQSCSLEHGGYDMGVFSLGDGSLGWHYRTDKRSMWPDPIWIFPNPAGSVRMVGRCTIRRRLVYLFNDHLPDPFYFLDARGRGQICARLLRLFCLYCCIHIISSFFMSLLKWLWML</sequence>
<dbReference type="Pfam" id="PF12937">
    <property type="entry name" value="F-box-like"/>
    <property type="match status" value="1"/>
</dbReference>
<gene>
    <name evidence="4" type="ORF">QJS10_CPB18g01410</name>
</gene>